<dbReference type="Proteomes" id="UP000235388">
    <property type="component" value="Unassembled WGS sequence"/>
</dbReference>
<accession>A0A2N5VSJ4</accession>
<gene>
    <name evidence="1" type="ORF">PCANC_07554</name>
</gene>
<dbReference type="AlphaFoldDB" id="A0A2N5VSJ4"/>
<sequence length="192" mass="22081">MAEEKRQEDNKLSPSTAAAKMYPPILRQSLFSKKQRLNNQALSTRGRARITIAKKLLAKSNEQLKFEIQARAREFYNGTGYGKLRIPELYYQLLPKREKGVVLVINLLDALGDNQVREKEGKFSAINLTNLTFNLQVACKIQQGAYNFFYLSPKIFMNNKLWDQTYFSLEFQERLSLSISNGLAKPRPDTPI</sequence>
<proteinExistence type="predicted"/>
<dbReference type="EMBL" id="PGCJ01000070">
    <property type="protein sequence ID" value="PLW52955.1"/>
    <property type="molecule type" value="Genomic_DNA"/>
</dbReference>
<keyword evidence="2" id="KW-1185">Reference proteome</keyword>
<evidence type="ECO:0000313" key="1">
    <source>
        <dbReference type="EMBL" id="PLW52955.1"/>
    </source>
</evidence>
<name>A0A2N5VSJ4_9BASI</name>
<protein>
    <submittedName>
        <fullName evidence="1">Uncharacterized protein</fullName>
    </submittedName>
</protein>
<dbReference type="InterPro" id="IPR027417">
    <property type="entry name" value="P-loop_NTPase"/>
</dbReference>
<evidence type="ECO:0000313" key="2">
    <source>
        <dbReference type="Proteomes" id="UP000235388"/>
    </source>
</evidence>
<reference evidence="1 2" key="1">
    <citation type="submission" date="2017-11" db="EMBL/GenBank/DDBJ databases">
        <title>De novo assembly and phasing of dikaryotic genomes from two isolates of Puccinia coronata f. sp. avenae, the causal agent of oat crown rust.</title>
        <authorList>
            <person name="Miller M.E."/>
            <person name="Zhang Y."/>
            <person name="Omidvar V."/>
            <person name="Sperschneider J."/>
            <person name="Schwessinger B."/>
            <person name="Raley C."/>
            <person name="Palmer J.M."/>
            <person name="Garnica D."/>
            <person name="Upadhyaya N."/>
            <person name="Rathjen J."/>
            <person name="Taylor J.M."/>
            <person name="Park R.F."/>
            <person name="Dodds P.N."/>
            <person name="Hirsch C.D."/>
            <person name="Kianian S.F."/>
            <person name="Figueroa M."/>
        </authorList>
    </citation>
    <scope>NUCLEOTIDE SEQUENCE [LARGE SCALE GENOMIC DNA]</scope>
    <source>
        <strain evidence="1">12NC29</strain>
    </source>
</reference>
<comment type="caution">
    <text evidence="1">The sequence shown here is derived from an EMBL/GenBank/DDBJ whole genome shotgun (WGS) entry which is preliminary data.</text>
</comment>
<organism evidence="1 2">
    <name type="scientific">Puccinia coronata f. sp. avenae</name>
    <dbReference type="NCBI Taxonomy" id="200324"/>
    <lineage>
        <taxon>Eukaryota</taxon>
        <taxon>Fungi</taxon>
        <taxon>Dikarya</taxon>
        <taxon>Basidiomycota</taxon>
        <taxon>Pucciniomycotina</taxon>
        <taxon>Pucciniomycetes</taxon>
        <taxon>Pucciniales</taxon>
        <taxon>Pucciniaceae</taxon>
        <taxon>Puccinia</taxon>
    </lineage>
</organism>
<dbReference type="Gene3D" id="3.40.50.300">
    <property type="entry name" value="P-loop containing nucleotide triphosphate hydrolases"/>
    <property type="match status" value="1"/>
</dbReference>